<gene>
    <name evidence="1" type="ORF">BHY08_03095</name>
</gene>
<dbReference type="OrthoDB" id="1655898at2"/>
<name>A0A1J0A4N6_9ENTE</name>
<evidence type="ECO:0000313" key="1">
    <source>
        <dbReference type="EMBL" id="APB30904.1"/>
    </source>
</evidence>
<reference evidence="1 2" key="1">
    <citation type="submission" date="2016-09" db="EMBL/GenBank/DDBJ databases">
        <title>Vagococcus teuberi sp. nov., isolated from the Malian artisanal sour milk fene.</title>
        <authorList>
            <person name="Wullschleger S."/>
            <person name="Seifert C."/>
            <person name="Baumgartner S."/>
            <person name="Lacroix C."/>
            <person name="Bonfoh B."/>
            <person name="Stevens M.J."/>
            <person name="Meile L."/>
        </authorList>
    </citation>
    <scope>NUCLEOTIDE SEQUENCE [LARGE SCALE GENOMIC DNA]</scope>
    <source>
        <strain evidence="1 2">DSM 21459</strain>
    </source>
</reference>
<dbReference type="RefSeq" id="WP_071456481.1">
    <property type="nucleotide sequence ID" value="NZ_CABJEN010000003.1"/>
</dbReference>
<sequence length="316" mass="37775">MGDTIEFPNELERLLYLGKKYYDQQDYLKSLECFKGHYQEELTLEVNTYLVKISLKLGQIDEALDYVKEFEQDYRNHERLQPIYLDVLLKKRLFLQVEKWFVQLNESHQLKDAFKDTLDKTQDYWTMVDNNEYRHHVSRCQNLVNEEMVQQIKLAKECDYLTKADFIEIVTKRILCDDQVSIFIRNQFIDELVQLKEKSTVEVLTVFNQLVTVNLDDTDRLMPTILTHPLYQKLSHYMEDNYTSQEQMVLGVLKAHLGMMYPCLERCIVNVDDWLQAYLIYFGFDLTLDNRVEERAMHILSSIQHLDTIMMNTMTK</sequence>
<dbReference type="InterPro" id="IPR011990">
    <property type="entry name" value="TPR-like_helical_dom_sf"/>
</dbReference>
<accession>A0A1J0A4N6</accession>
<proteinExistence type="predicted"/>
<dbReference type="STRING" id="519472.BHY08_03095"/>
<protein>
    <recommendedName>
        <fullName evidence="3">Tetratricopeptide repeat protein</fullName>
    </recommendedName>
</protein>
<dbReference type="EMBL" id="CP017267">
    <property type="protein sequence ID" value="APB30904.1"/>
    <property type="molecule type" value="Genomic_DNA"/>
</dbReference>
<dbReference type="Proteomes" id="UP000191200">
    <property type="component" value="Chromosome"/>
</dbReference>
<dbReference type="AlphaFoldDB" id="A0A1J0A4N6"/>
<dbReference type="KEGG" id="vte:BHY08_03095"/>
<dbReference type="Gene3D" id="1.25.40.10">
    <property type="entry name" value="Tetratricopeptide repeat domain"/>
    <property type="match status" value="1"/>
</dbReference>
<keyword evidence="2" id="KW-1185">Reference proteome</keyword>
<evidence type="ECO:0008006" key="3">
    <source>
        <dbReference type="Google" id="ProtNLM"/>
    </source>
</evidence>
<organism evidence="1 2">
    <name type="scientific">Vagococcus teuberi</name>
    <dbReference type="NCBI Taxonomy" id="519472"/>
    <lineage>
        <taxon>Bacteria</taxon>
        <taxon>Bacillati</taxon>
        <taxon>Bacillota</taxon>
        <taxon>Bacilli</taxon>
        <taxon>Lactobacillales</taxon>
        <taxon>Enterococcaceae</taxon>
        <taxon>Vagococcus</taxon>
    </lineage>
</organism>
<evidence type="ECO:0000313" key="2">
    <source>
        <dbReference type="Proteomes" id="UP000191200"/>
    </source>
</evidence>